<organism evidence="3 4">
    <name type="scientific">Modicella reniformis</name>
    <dbReference type="NCBI Taxonomy" id="1440133"/>
    <lineage>
        <taxon>Eukaryota</taxon>
        <taxon>Fungi</taxon>
        <taxon>Fungi incertae sedis</taxon>
        <taxon>Mucoromycota</taxon>
        <taxon>Mortierellomycotina</taxon>
        <taxon>Mortierellomycetes</taxon>
        <taxon>Mortierellales</taxon>
        <taxon>Mortierellaceae</taxon>
        <taxon>Modicella</taxon>
    </lineage>
</organism>
<dbReference type="SUPFAM" id="SSF56112">
    <property type="entry name" value="Protein kinase-like (PK-like)"/>
    <property type="match status" value="1"/>
</dbReference>
<sequence length="142" mass="15271">RVASTPNTKAALEDSLRKTNSSKSSSSTNGYLGAYNSSSPAAKSSTTLGSTMSTLTTTTETTAHYTSSKLNGLHHLKSPSGSALDLRRVGTFRRTYSSNSIKKKSVEVTPSSFVKIRLLGKGDVGKVYLVRQKDTDRLYAMK</sequence>
<dbReference type="GO" id="GO:0004672">
    <property type="term" value="F:protein kinase activity"/>
    <property type="evidence" value="ECO:0007669"/>
    <property type="project" value="InterPro"/>
</dbReference>
<reference evidence="3" key="1">
    <citation type="journal article" date="2020" name="Fungal Divers.">
        <title>Resolving the Mortierellaceae phylogeny through synthesis of multi-gene phylogenetics and phylogenomics.</title>
        <authorList>
            <person name="Vandepol N."/>
            <person name="Liber J."/>
            <person name="Desiro A."/>
            <person name="Na H."/>
            <person name="Kennedy M."/>
            <person name="Barry K."/>
            <person name="Grigoriev I.V."/>
            <person name="Miller A.N."/>
            <person name="O'Donnell K."/>
            <person name="Stajich J.E."/>
            <person name="Bonito G."/>
        </authorList>
    </citation>
    <scope>NUCLEOTIDE SEQUENCE</scope>
    <source>
        <strain evidence="3">MES-2147</strain>
    </source>
</reference>
<dbReference type="OrthoDB" id="2447772at2759"/>
<feature type="domain" description="Protein kinase" evidence="2">
    <location>
        <begin position="113"/>
        <end position="142"/>
    </location>
</feature>
<gene>
    <name evidence="3" type="ORF">BGZ65_012910</name>
</gene>
<comment type="caution">
    <text evidence="3">The sequence shown here is derived from an EMBL/GenBank/DDBJ whole genome shotgun (WGS) entry which is preliminary data.</text>
</comment>
<protein>
    <recommendedName>
        <fullName evidence="2">Protein kinase domain-containing protein</fullName>
    </recommendedName>
</protein>
<evidence type="ECO:0000313" key="4">
    <source>
        <dbReference type="Proteomes" id="UP000749646"/>
    </source>
</evidence>
<dbReference type="AlphaFoldDB" id="A0A9P6LR92"/>
<name>A0A9P6LR92_9FUNG</name>
<feature type="compositionally biased region" description="Low complexity" evidence="1">
    <location>
        <begin position="18"/>
        <end position="29"/>
    </location>
</feature>
<dbReference type="InterPro" id="IPR000719">
    <property type="entry name" value="Prot_kinase_dom"/>
</dbReference>
<proteinExistence type="predicted"/>
<feature type="region of interest" description="Disordered" evidence="1">
    <location>
        <begin position="1"/>
        <end position="50"/>
    </location>
</feature>
<evidence type="ECO:0000259" key="2">
    <source>
        <dbReference type="PROSITE" id="PS50011"/>
    </source>
</evidence>
<dbReference type="Proteomes" id="UP000749646">
    <property type="component" value="Unassembled WGS sequence"/>
</dbReference>
<accession>A0A9P6LR92</accession>
<dbReference type="InterPro" id="IPR011009">
    <property type="entry name" value="Kinase-like_dom_sf"/>
</dbReference>
<keyword evidence="4" id="KW-1185">Reference proteome</keyword>
<feature type="non-terminal residue" evidence="3">
    <location>
        <position position="1"/>
    </location>
</feature>
<dbReference type="Gene3D" id="3.30.200.20">
    <property type="entry name" value="Phosphorylase Kinase, domain 1"/>
    <property type="match status" value="1"/>
</dbReference>
<dbReference type="GO" id="GO:0005524">
    <property type="term" value="F:ATP binding"/>
    <property type="evidence" value="ECO:0007669"/>
    <property type="project" value="InterPro"/>
</dbReference>
<feature type="non-terminal residue" evidence="3">
    <location>
        <position position="142"/>
    </location>
</feature>
<dbReference type="PROSITE" id="PS50011">
    <property type="entry name" value="PROTEIN_KINASE_DOM"/>
    <property type="match status" value="1"/>
</dbReference>
<evidence type="ECO:0000313" key="3">
    <source>
        <dbReference type="EMBL" id="KAF9917353.1"/>
    </source>
</evidence>
<evidence type="ECO:0000256" key="1">
    <source>
        <dbReference type="SAM" id="MobiDB-lite"/>
    </source>
</evidence>
<dbReference type="EMBL" id="JAAAHW010011800">
    <property type="protein sequence ID" value="KAF9917353.1"/>
    <property type="molecule type" value="Genomic_DNA"/>
</dbReference>